<dbReference type="SUPFAM" id="SSF50494">
    <property type="entry name" value="Trypsin-like serine proteases"/>
    <property type="match status" value="1"/>
</dbReference>
<keyword evidence="2" id="KW-0964">Secreted</keyword>
<evidence type="ECO:0000256" key="7">
    <source>
        <dbReference type="ARBA" id="ARBA00024195"/>
    </source>
</evidence>
<dbReference type="InterPro" id="IPR001314">
    <property type="entry name" value="Peptidase_S1A"/>
</dbReference>
<dbReference type="GO" id="GO:0004252">
    <property type="term" value="F:serine-type endopeptidase activity"/>
    <property type="evidence" value="ECO:0007669"/>
    <property type="project" value="InterPro"/>
</dbReference>
<comment type="subcellular location">
    <subcellularLocation>
        <location evidence="1">Secreted</location>
    </subcellularLocation>
</comment>
<evidence type="ECO:0000256" key="8">
    <source>
        <dbReference type="SAM" id="SignalP"/>
    </source>
</evidence>
<dbReference type="OrthoDB" id="546450at2759"/>
<dbReference type="FunFam" id="2.40.10.10:FF:000105">
    <property type="entry name" value="Inactive serine protease 45"/>
    <property type="match status" value="1"/>
</dbReference>
<keyword evidence="3 8" id="KW-0732">Signal</keyword>
<proteinExistence type="inferred from homology"/>
<evidence type="ECO:0000259" key="9">
    <source>
        <dbReference type="PROSITE" id="PS50240"/>
    </source>
</evidence>
<keyword evidence="4" id="KW-0378">Hydrolase</keyword>
<keyword evidence="5" id="KW-1015">Disulfide bond</keyword>
<keyword evidence="10" id="KW-1185">Reference proteome</keyword>
<dbReference type="PROSITE" id="PS50240">
    <property type="entry name" value="TRYPSIN_DOM"/>
    <property type="match status" value="1"/>
</dbReference>
<sequence>MAPSLCGPGGLSRSLLLLLLPLLLPLLNSGPSGDPWFFSEPVNHFFRYQHGPHLGRLSGRHGFVVSIYLENIPLCISYRAPPFQPGYKEDDTKPACGKPWWSKALDVTRHWPWEASLRLESQHVCGGALIGREWVVTAAHCIQGTKEYSVVLGTSQLNPPSPWKAVSIPVRDIIMHPKYWGRTFTMGDVALLRLHAPATFSEHVQPICLPEPTFDLKIGTQCWVTGWSQAKQRFSPNSTLTPELQEAEVFIMDNKRCDQIYRKKSIIPRVVPLVLGDMICATNYGENLCYGDVGGPLACEVEDRWILAGVLSWEKACAKAQNPGVYTRVTKYSRWIRNHMSSRAPSDPCTSVGLLLLPWLLQPHTGP</sequence>
<comment type="similarity">
    <text evidence="7">Belongs to the peptidase S1 family. CLIP subfamily.</text>
</comment>
<dbReference type="InterPro" id="IPR018114">
    <property type="entry name" value="TRYPSIN_HIS"/>
</dbReference>
<keyword evidence="6" id="KW-0325">Glycoprotein</keyword>
<dbReference type="SMART" id="SM00020">
    <property type="entry name" value="Tryp_SPc"/>
    <property type="match status" value="1"/>
</dbReference>
<evidence type="ECO:0000256" key="3">
    <source>
        <dbReference type="ARBA" id="ARBA00022729"/>
    </source>
</evidence>
<evidence type="ECO:0000256" key="2">
    <source>
        <dbReference type="ARBA" id="ARBA00022525"/>
    </source>
</evidence>
<evidence type="ECO:0000256" key="4">
    <source>
        <dbReference type="ARBA" id="ARBA00022825"/>
    </source>
</evidence>
<evidence type="ECO:0000313" key="11">
    <source>
        <dbReference type="RefSeq" id="XP_035887400.1"/>
    </source>
</evidence>
<feature type="chain" id="PRO_5028946712" evidence="8">
    <location>
        <begin position="30"/>
        <end position="367"/>
    </location>
</feature>
<feature type="signal peptide" evidence="8">
    <location>
        <begin position="1"/>
        <end position="29"/>
    </location>
</feature>
<dbReference type="InParanoid" id="A0A7E6E8J0"/>
<dbReference type="PRINTS" id="PR00722">
    <property type="entry name" value="CHYMOTRYPSIN"/>
</dbReference>
<dbReference type="PROSITE" id="PS00134">
    <property type="entry name" value="TRYPSIN_HIS"/>
    <property type="match status" value="1"/>
</dbReference>
<dbReference type="Pfam" id="PF00089">
    <property type="entry name" value="Trypsin"/>
    <property type="match status" value="1"/>
</dbReference>
<gene>
    <name evidence="11" type="primary">LOC114502135</name>
</gene>
<dbReference type="FunCoup" id="A0A7E6E8J0">
    <property type="interactions" value="18"/>
</dbReference>
<dbReference type="GO" id="GO:0005576">
    <property type="term" value="C:extracellular region"/>
    <property type="evidence" value="ECO:0007669"/>
    <property type="project" value="UniProtKB-SubCell"/>
</dbReference>
<dbReference type="KEGG" id="pdic:114502135"/>
<evidence type="ECO:0000256" key="1">
    <source>
        <dbReference type="ARBA" id="ARBA00004613"/>
    </source>
</evidence>
<dbReference type="Gene3D" id="2.40.10.10">
    <property type="entry name" value="Trypsin-like serine proteases"/>
    <property type="match status" value="2"/>
</dbReference>
<accession>A0A7E6E8J0</accession>
<dbReference type="FunFam" id="2.40.10.10:FF:000122">
    <property type="entry name" value="Chymotrypsin-like elastase family member 1"/>
    <property type="match status" value="1"/>
</dbReference>
<name>A0A7E6E8J0_9CHIR</name>
<keyword evidence="4" id="KW-0720">Serine protease</keyword>
<evidence type="ECO:0000256" key="6">
    <source>
        <dbReference type="ARBA" id="ARBA00023180"/>
    </source>
</evidence>
<dbReference type="PANTHER" id="PTHR24256">
    <property type="entry name" value="TRYPTASE-RELATED"/>
    <property type="match status" value="1"/>
</dbReference>
<protein>
    <submittedName>
        <fullName evidence="11">Serine protease 45</fullName>
    </submittedName>
</protein>
<dbReference type="InterPro" id="IPR051487">
    <property type="entry name" value="Ser/Thr_Proteases_Immune/Dev"/>
</dbReference>
<dbReference type="InterPro" id="IPR009003">
    <property type="entry name" value="Peptidase_S1_PA"/>
</dbReference>
<dbReference type="GeneID" id="114502135"/>
<dbReference type="InterPro" id="IPR001254">
    <property type="entry name" value="Trypsin_dom"/>
</dbReference>
<keyword evidence="11" id="KW-0645">Protease</keyword>
<dbReference type="AlphaFoldDB" id="A0A7E6E8J0"/>
<reference evidence="11" key="1">
    <citation type="submission" date="2025-08" db="UniProtKB">
        <authorList>
            <consortium name="RefSeq"/>
        </authorList>
    </citation>
    <scope>IDENTIFICATION</scope>
    <source>
        <tissue evidence="11">Muscle</tissue>
    </source>
</reference>
<dbReference type="InterPro" id="IPR043504">
    <property type="entry name" value="Peptidase_S1_PA_chymotrypsin"/>
</dbReference>
<dbReference type="RefSeq" id="XP_035887400.1">
    <property type="nucleotide sequence ID" value="XM_036031507.1"/>
</dbReference>
<dbReference type="GO" id="GO:0006508">
    <property type="term" value="P:proteolysis"/>
    <property type="evidence" value="ECO:0007669"/>
    <property type="project" value="UniProtKB-KW"/>
</dbReference>
<organism evidence="10 11">
    <name type="scientific">Phyllostomus discolor</name>
    <name type="common">pale spear-nosed bat</name>
    <dbReference type="NCBI Taxonomy" id="89673"/>
    <lineage>
        <taxon>Eukaryota</taxon>
        <taxon>Metazoa</taxon>
        <taxon>Chordata</taxon>
        <taxon>Craniata</taxon>
        <taxon>Vertebrata</taxon>
        <taxon>Euteleostomi</taxon>
        <taxon>Mammalia</taxon>
        <taxon>Eutheria</taxon>
        <taxon>Laurasiatheria</taxon>
        <taxon>Chiroptera</taxon>
        <taxon>Yangochiroptera</taxon>
        <taxon>Phyllostomidae</taxon>
        <taxon>Phyllostominae</taxon>
        <taxon>Phyllostomus</taxon>
    </lineage>
</organism>
<feature type="domain" description="Peptidase S1" evidence="9">
    <location>
        <begin position="111"/>
        <end position="341"/>
    </location>
</feature>
<evidence type="ECO:0000256" key="5">
    <source>
        <dbReference type="ARBA" id="ARBA00023157"/>
    </source>
</evidence>
<evidence type="ECO:0000313" key="10">
    <source>
        <dbReference type="Proteomes" id="UP000504628"/>
    </source>
</evidence>
<dbReference type="CDD" id="cd00190">
    <property type="entry name" value="Tryp_SPc"/>
    <property type="match status" value="1"/>
</dbReference>
<dbReference type="Proteomes" id="UP000504628">
    <property type="component" value="Chromosome 7"/>
</dbReference>